<name>A0A0Q9ZNG2_9FLAO</name>
<dbReference type="EMBL" id="LKTP01000001">
    <property type="protein sequence ID" value="KRG30423.1"/>
    <property type="molecule type" value="Genomic_DNA"/>
</dbReference>
<protein>
    <submittedName>
        <fullName evidence="3">Phosphatidic acid phosphatase</fullName>
    </submittedName>
</protein>
<dbReference type="STRING" id="270918.APR42_00740"/>
<dbReference type="InterPro" id="IPR036938">
    <property type="entry name" value="PAP2/HPO_sf"/>
</dbReference>
<dbReference type="PANTHER" id="PTHR14969:SF13">
    <property type="entry name" value="AT30094P"/>
    <property type="match status" value="1"/>
</dbReference>
<accession>A0A0Q9ZNG2</accession>
<keyword evidence="4" id="KW-1185">Reference proteome</keyword>
<dbReference type="SMART" id="SM00014">
    <property type="entry name" value="acidPPc"/>
    <property type="match status" value="1"/>
</dbReference>
<dbReference type="Proteomes" id="UP000051643">
    <property type="component" value="Unassembled WGS sequence"/>
</dbReference>
<gene>
    <name evidence="3" type="ORF">APR42_00740</name>
</gene>
<keyword evidence="1" id="KW-0812">Transmembrane</keyword>
<dbReference type="CDD" id="cd03395">
    <property type="entry name" value="PAP2_like_4"/>
    <property type="match status" value="1"/>
</dbReference>
<evidence type="ECO:0000256" key="1">
    <source>
        <dbReference type="SAM" id="Phobius"/>
    </source>
</evidence>
<evidence type="ECO:0000313" key="4">
    <source>
        <dbReference type="Proteomes" id="UP000051643"/>
    </source>
</evidence>
<feature type="transmembrane region" description="Helical" evidence="1">
    <location>
        <begin position="159"/>
        <end position="177"/>
    </location>
</feature>
<evidence type="ECO:0000313" key="3">
    <source>
        <dbReference type="EMBL" id="KRG30423.1"/>
    </source>
</evidence>
<comment type="caution">
    <text evidence="3">The sequence shown here is derived from an EMBL/GenBank/DDBJ whole genome shotgun (WGS) entry which is preliminary data.</text>
</comment>
<dbReference type="SUPFAM" id="SSF48317">
    <property type="entry name" value="Acid phosphatase/Vanadium-dependent haloperoxidase"/>
    <property type="match status" value="1"/>
</dbReference>
<keyword evidence="1" id="KW-1133">Transmembrane helix</keyword>
<reference evidence="3" key="1">
    <citation type="submission" date="2015-10" db="EMBL/GenBank/DDBJ databases">
        <title>Draft genome sequence of Salegentibacter mishustinae KCTC 12263.</title>
        <authorList>
            <person name="Lin W."/>
            <person name="Zheng Q."/>
        </authorList>
    </citation>
    <scope>NUCLEOTIDE SEQUENCE [LARGE SCALE GENOMIC DNA]</scope>
    <source>
        <strain evidence="3">KCTC 12263</strain>
    </source>
</reference>
<dbReference type="PANTHER" id="PTHR14969">
    <property type="entry name" value="SPHINGOSINE-1-PHOSPHATE PHOSPHOHYDROLASE"/>
    <property type="match status" value="1"/>
</dbReference>
<dbReference type="RefSeq" id="WP_057480250.1">
    <property type="nucleotide sequence ID" value="NZ_BMWR01000002.1"/>
</dbReference>
<feature type="transmembrane region" description="Helical" evidence="1">
    <location>
        <begin position="27"/>
        <end position="50"/>
    </location>
</feature>
<feature type="transmembrane region" description="Helical" evidence="1">
    <location>
        <begin position="133"/>
        <end position="153"/>
    </location>
</feature>
<sequence>MLEQLKEWDRELFIYLNGLGIESYDNFWITVTTIQNWIPLYITFFILYFVAFHWKKALFTSLFILATALSTYAFTNVVKNFFLRLRPNNQPEIADVIRILQTPDNYSFFSGHSAVSTAAALFLILSLKDKYPWIWVVLIWPLLFMLSRIYVGVHYPGDVLVGAAVGIIFATTFFMLYQRSGKRFI</sequence>
<organism evidence="3 4">
    <name type="scientific">Salegentibacter mishustinae</name>
    <dbReference type="NCBI Taxonomy" id="270918"/>
    <lineage>
        <taxon>Bacteria</taxon>
        <taxon>Pseudomonadati</taxon>
        <taxon>Bacteroidota</taxon>
        <taxon>Flavobacteriia</taxon>
        <taxon>Flavobacteriales</taxon>
        <taxon>Flavobacteriaceae</taxon>
        <taxon>Salegentibacter</taxon>
    </lineage>
</organism>
<feature type="transmembrane region" description="Helical" evidence="1">
    <location>
        <begin position="57"/>
        <end position="75"/>
    </location>
</feature>
<dbReference type="Pfam" id="PF01569">
    <property type="entry name" value="PAP2"/>
    <property type="match status" value="1"/>
</dbReference>
<feature type="domain" description="Phosphatidic acid phosphatase type 2/haloperoxidase" evidence="2">
    <location>
        <begin position="61"/>
        <end position="174"/>
    </location>
</feature>
<feature type="transmembrane region" description="Helical" evidence="1">
    <location>
        <begin position="106"/>
        <end position="126"/>
    </location>
</feature>
<dbReference type="Gene3D" id="1.20.144.10">
    <property type="entry name" value="Phosphatidic acid phosphatase type 2/haloperoxidase"/>
    <property type="match status" value="1"/>
</dbReference>
<dbReference type="AlphaFoldDB" id="A0A0Q9ZNG2"/>
<evidence type="ECO:0000259" key="2">
    <source>
        <dbReference type="SMART" id="SM00014"/>
    </source>
</evidence>
<proteinExistence type="predicted"/>
<keyword evidence="1" id="KW-0472">Membrane</keyword>
<dbReference type="InterPro" id="IPR000326">
    <property type="entry name" value="PAP2/HPO"/>
</dbReference>
<dbReference type="OrthoDB" id="9789113at2"/>